<protein>
    <recommendedName>
        <fullName evidence="1">Aminopeptidase N-like N-terminal domain-containing protein</fullName>
    </recommendedName>
</protein>
<dbReference type="GO" id="GO:0043171">
    <property type="term" value="P:peptide catabolic process"/>
    <property type="evidence" value="ECO:0007669"/>
    <property type="project" value="TreeGrafter"/>
</dbReference>
<feature type="non-terminal residue" evidence="2">
    <location>
        <position position="1"/>
    </location>
</feature>
<accession>A0AAD7ZM33</accession>
<sequence>WLAVTQFEATYARKAFPCFDEPALKARFQVNIARTLDYHSVSNMPLEKTSYP</sequence>
<dbReference type="GO" id="GO:0016020">
    <property type="term" value="C:membrane"/>
    <property type="evidence" value="ECO:0007669"/>
    <property type="project" value="TreeGrafter"/>
</dbReference>
<organism evidence="2 3">
    <name type="scientific">Diploptera punctata</name>
    <name type="common">Pacific beetle cockroach</name>
    <dbReference type="NCBI Taxonomy" id="6984"/>
    <lineage>
        <taxon>Eukaryota</taxon>
        <taxon>Metazoa</taxon>
        <taxon>Ecdysozoa</taxon>
        <taxon>Arthropoda</taxon>
        <taxon>Hexapoda</taxon>
        <taxon>Insecta</taxon>
        <taxon>Pterygota</taxon>
        <taxon>Neoptera</taxon>
        <taxon>Polyneoptera</taxon>
        <taxon>Dictyoptera</taxon>
        <taxon>Blattodea</taxon>
        <taxon>Blaberoidea</taxon>
        <taxon>Blaberidae</taxon>
        <taxon>Diplopterinae</taxon>
        <taxon>Diploptera</taxon>
    </lineage>
</organism>
<dbReference type="GO" id="GO:0005615">
    <property type="term" value="C:extracellular space"/>
    <property type="evidence" value="ECO:0007669"/>
    <property type="project" value="TreeGrafter"/>
</dbReference>
<evidence type="ECO:0000313" key="3">
    <source>
        <dbReference type="Proteomes" id="UP001233999"/>
    </source>
</evidence>
<dbReference type="InterPro" id="IPR045357">
    <property type="entry name" value="Aminopeptidase_N-like_N"/>
</dbReference>
<evidence type="ECO:0000313" key="2">
    <source>
        <dbReference type="EMBL" id="KAJ9582915.1"/>
    </source>
</evidence>
<dbReference type="PANTHER" id="PTHR11533:SF299">
    <property type="entry name" value="AMINOPEPTIDASE"/>
    <property type="match status" value="1"/>
</dbReference>
<dbReference type="GO" id="GO:0070006">
    <property type="term" value="F:metalloaminopeptidase activity"/>
    <property type="evidence" value="ECO:0007669"/>
    <property type="project" value="TreeGrafter"/>
</dbReference>
<name>A0AAD7ZM33_DIPPU</name>
<keyword evidence="3" id="KW-1185">Reference proteome</keyword>
<reference evidence="2" key="2">
    <citation type="submission" date="2023-05" db="EMBL/GenBank/DDBJ databases">
        <authorList>
            <person name="Fouks B."/>
        </authorList>
    </citation>
    <scope>NUCLEOTIDE SEQUENCE</scope>
    <source>
        <strain evidence="2">Stay&amp;Tobe</strain>
        <tissue evidence="2">Testes</tissue>
    </source>
</reference>
<dbReference type="GO" id="GO:0042277">
    <property type="term" value="F:peptide binding"/>
    <property type="evidence" value="ECO:0007669"/>
    <property type="project" value="TreeGrafter"/>
</dbReference>
<dbReference type="Proteomes" id="UP001233999">
    <property type="component" value="Unassembled WGS sequence"/>
</dbReference>
<dbReference type="Pfam" id="PF17900">
    <property type="entry name" value="Peptidase_M1_N"/>
    <property type="match status" value="1"/>
</dbReference>
<dbReference type="GO" id="GO:0006508">
    <property type="term" value="P:proteolysis"/>
    <property type="evidence" value="ECO:0007669"/>
    <property type="project" value="TreeGrafter"/>
</dbReference>
<gene>
    <name evidence="2" type="ORF">L9F63_022739</name>
</gene>
<dbReference type="GO" id="GO:0005737">
    <property type="term" value="C:cytoplasm"/>
    <property type="evidence" value="ECO:0007669"/>
    <property type="project" value="TreeGrafter"/>
</dbReference>
<reference evidence="2" key="1">
    <citation type="journal article" date="2023" name="IScience">
        <title>Live-bearing cockroach genome reveals convergent evolutionary mechanisms linked to viviparity in insects and beyond.</title>
        <authorList>
            <person name="Fouks B."/>
            <person name="Harrison M.C."/>
            <person name="Mikhailova A.A."/>
            <person name="Marchal E."/>
            <person name="English S."/>
            <person name="Carruthers M."/>
            <person name="Jennings E.C."/>
            <person name="Chiamaka E.L."/>
            <person name="Frigard R.A."/>
            <person name="Pippel M."/>
            <person name="Attardo G.M."/>
            <person name="Benoit J.B."/>
            <person name="Bornberg-Bauer E."/>
            <person name="Tobe S.S."/>
        </authorList>
    </citation>
    <scope>NUCLEOTIDE SEQUENCE</scope>
    <source>
        <strain evidence="2">Stay&amp;Tobe</strain>
    </source>
</reference>
<evidence type="ECO:0000259" key="1">
    <source>
        <dbReference type="Pfam" id="PF17900"/>
    </source>
</evidence>
<comment type="caution">
    <text evidence="2">The sequence shown here is derived from an EMBL/GenBank/DDBJ whole genome shotgun (WGS) entry which is preliminary data.</text>
</comment>
<dbReference type="Gene3D" id="2.60.40.1730">
    <property type="entry name" value="tricorn interacting facor f3 domain"/>
    <property type="match status" value="1"/>
</dbReference>
<dbReference type="EMBL" id="JASPKZ010007713">
    <property type="protein sequence ID" value="KAJ9582915.1"/>
    <property type="molecule type" value="Genomic_DNA"/>
</dbReference>
<feature type="non-terminal residue" evidence="2">
    <location>
        <position position="52"/>
    </location>
</feature>
<dbReference type="PANTHER" id="PTHR11533">
    <property type="entry name" value="PROTEASE M1 ZINC METALLOPROTEASE"/>
    <property type="match status" value="1"/>
</dbReference>
<proteinExistence type="predicted"/>
<dbReference type="InterPro" id="IPR050344">
    <property type="entry name" value="Peptidase_M1_aminopeptidases"/>
</dbReference>
<dbReference type="GO" id="GO:0008270">
    <property type="term" value="F:zinc ion binding"/>
    <property type="evidence" value="ECO:0007669"/>
    <property type="project" value="TreeGrafter"/>
</dbReference>
<dbReference type="AlphaFoldDB" id="A0AAD7ZM33"/>
<feature type="domain" description="Aminopeptidase N-like N-terminal" evidence="1">
    <location>
        <begin position="1"/>
        <end position="49"/>
    </location>
</feature>
<dbReference type="SUPFAM" id="SSF63737">
    <property type="entry name" value="Leukotriene A4 hydrolase N-terminal domain"/>
    <property type="match status" value="1"/>
</dbReference>
<dbReference type="InterPro" id="IPR042097">
    <property type="entry name" value="Aminopeptidase_N-like_N_sf"/>
</dbReference>